<feature type="non-terminal residue" evidence="1">
    <location>
        <position position="1"/>
    </location>
</feature>
<dbReference type="EMBL" id="CAJNNV010029845">
    <property type="protein sequence ID" value="CAE8630308.1"/>
    <property type="molecule type" value="Genomic_DNA"/>
</dbReference>
<feature type="non-terminal residue" evidence="1">
    <location>
        <position position="99"/>
    </location>
</feature>
<sequence length="99" mass="10703">GAALYAAVCLHLGDPKAAQRALEGLLSHKVDLHLSLQPVFLSHLEDQKILSRELLRPEPGSLQALVQRAAQLARFGEAGGIYFRRHGALLLGPSDGRCQ</sequence>
<proteinExistence type="predicted"/>
<evidence type="ECO:0000313" key="1">
    <source>
        <dbReference type="EMBL" id="CAE8630308.1"/>
    </source>
</evidence>
<dbReference type="Proteomes" id="UP000654075">
    <property type="component" value="Unassembled WGS sequence"/>
</dbReference>
<name>A0A813GYD4_POLGL</name>
<reference evidence="1" key="1">
    <citation type="submission" date="2021-02" db="EMBL/GenBank/DDBJ databases">
        <authorList>
            <person name="Dougan E. K."/>
            <person name="Rhodes N."/>
            <person name="Thang M."/>
            <person name="Chan C."/>
        </authorList>
    </citation>
    <scope>NUCLEOTIDE SEQUENCE</scope>
</reference>
<accession>A0A813GYD4</accession>
<gene>
    <name evidence="1" type="ORF">PGLA1383_LOCUS46688</name>
</gene>
<evidence type="ECO:0000313" key="2">
    <source>
        <dbReference type="Proteomes" id="UP000654075"/>
    </source>
</evidence>
<comment type="caution">
    <text evidence="1">The sequence shown here is derived from an EMBL/GenBank/DDBJ whole genome shotgun (WGS) entry which is preliminary data.</text>
</comment>
<protein>
    <submittedName>
        <fullName evidence="1">Uncharacterized protein</fullName>
    </submittedName>
</protein>
<keyword evidence="2" id="KW-1185">Reference proteome</keyword>
<organism evidence="1 2">
    <name type="scientific">Polarella glacialis</name>
    <name type="common">Dinoflagellate</name>
    <dbReference type="NCBI Taxonomy" id="89957"/>
    <lineage>
        <taxon>Eukaryota</taxon>
        <taxon>Sar</taxon>
        <taxon>Alveolata</taxon>
        <taxon>Dinophyceae</taxon>
        <taxon>Suessiales</taxon>
        <taxon>Suessiaceae</taxon>
        <taxon>Polarella</taxon>
    </lineage>
</organism>
<dbReference type="AlphaFoldDB" id="A0A813GYD4"/>